<evidence type="ECO:0000256" key="11">
    <source>
        <dbReference type="ARBA" id="ARBA00036904"/>
    </source>
</evidence>
<dbReference type="InterPro" id="IPR015797">
    <property type="entry name" value="NUDIX_hydrolase-like_dom_sf"/>
</dbReference>
<protein>
    <recommendedName>
        <fullName evidence="13">8-oxo-dGTP diphosphatase</fullName>
        <ecNumber evidence="12">3.6.1.55</ecNumber>
    </recommendedName>
    <alternativeName>
        <fullName evidence="16">7,8-dihydro-8-oxoguanine-triphosphatase</fullName>
    </alternativeName>
    <alternativeName>
        <fullName evidence="15">Mutator protein MutT</fullName>
    </alternativeName>
    <alternativeName>
        <fullName evidence="14">dGTP pyrophosphohydrolase</fullName>
    </alternativeName>
</protein>
<dbReference type="InterPro" id="IPR013785">
    <property type="entry name" value="Aldolase_TIM"/>
</dbReference>
<dbReference type="Gene3D" id="3.20.20.70">
    <property type="entry name" value="Aldolase class I"/>
    <property type="match status" value="1"/>
</dbReference>
<proteinExistence type="inferred from homology"/>
<comment type="similarity">
    <text evidence="2">Belongs to the Nudix hydrolase family.</text>
</comment>
<evidence type="ECO:0000256" key="16">
    <source>
        <dbReference type="ARBA" id="ARBA00042798"/>
    </source>
</evidence>
<dbReference type="PRINTS" id="PR00502">
    <property type="entry name" value="NUDIXFAMILY"/>
</dbReference>
<dbReference type="OrthoDB" id="9810648at2"/>
<evidence type="ECO:0000256" key="17">
    <source>
        <dbReference type="PIRSR" id="PIRSR603561-1"/>
    </source>
</evidence>
<evidence type="ECO:0000256" key="15">
    <source>
        <dbReference type="ARBA" id="ARBA00041979"/>
    </source>
</evidence>
<dbReference type="SUPFAM" id="SSF51391">
    <property type="entry name" value="Thiamin phosphate synthase"/>
    <property type="match status" value="1"/>
</dbReference>
<dbReference type="PROSITE" id="PS00893">
    <property type="entry name" value="NUDIX_BOX"/>
    <property type="match status" value="1"/>
</dbReference>
<evidence type="ECO:0000313" key="21">
    <source>
        <dbReference type="Proteomes" id="UP000253769"/>
    </source>
</evidence>
<dbReference type="InterPro" id="IPR029119">
    <property type="entry name" value="MutY_C"/>
</dbReference>
<feature type="binding site" evidence="17">
    <location>
        <position position="29"/>
    </location>
    <ligand>
        <name>8-oxo-dGTP</name>
        <dbReference type="ChEBI" id="CHEBI:77896"/>
    </ligand>
</feature>
<name>A0A369WMS4_9GAMM</name>
<evidence type="ECO:0000256" key="14">
    <source>
        <dbReference type="ARBA" id="ARBA00041592"/>
    </source>
</evidence>
<dbReference type="EMBL" id="QQOH01000002">
    <property type="protein sequence ID" value="RDE22801.1"/>
    <property type="molecule type" value="Genomic_DNA"/>
</dbReference>
<evidence type="ECO:0000256" key="1">
    <source>
        <dbReference type="ARBA" id="ARBA00001946"/>
    </source>
</evidence>
<dbReference type="SUPFAM" id="SSF55811">
    <property type="entry name" value="Nudix"/>
    <property type="match status" value="1"/>
</dbReference>
<accession>A0A369WMS4</accession>
<dbReference type="CDD" id="cd00564">
    <property type="entry name" value="TMP_TenI"/>
    <property type="match status" value="1"/>
</dbReference>
<evidence type="ECO:0000256" key="10">
    <source>
        <dbReference type="ARBA" id="ARBA00035861"/>
    </source>
</evidence>
<dbReference type="GO" id="GO:0008413">
    <property type="term" value="F:8-oxo-7,8-dihydroguanosine triphosphate pyrophosphatase activity"/>
    <property type="evidence" value="ECO:0007669"/>
    <property type="project" value="InterPro"/>
</dbReference>
<feature type="binding site" evidence="18">
    <location>
        <position position="38"/>
    </location>
    <ligand>
        <name>Mg(2+)</name>
        <dbReference type="ChEBI" id="CHEBI:18420"/>
    </ligand>
</feature>
<evidence type="ECO:0000256" key="12">
    <source>
        <dbReference type="ARBA" id="ARBA00038905"/>
    </source>
</evidence>
<dbReference type="Pfam" id="PF02581">
    <property type="entry name" value="TMP-TENI"/>
    <property type="match status" value="1"/>
</dbReference>
<keyword evidence="9" id="KW-0234">DNA repair</keyword>
<keyword evidence="21" id="KW-1185">Reference proteome</keyword>
<keyword evidence="4" id="KW-0235">DNA replication</keyword>
<evidence type="ECO:0000256" key="6">
    <source>
        <dbReference type="ARBA" id="ARBA00022763"/>
    </source>
</evidence>
<dbReference type="GO" id="GO:0044716">
    <property type="term" value="F:8-oxo-GDP phosphatase activity"/>
    <property type="evidence" value="ECO:0007669"/>
    <property type="project" value="TreeGrafter"/>
</dbReference>
<evidence type="ECO:0000256" key="3">
    <source>
        <dbReference type="ARBA" id="ARBA00022457"/>
    </source>
</evidence>
<dbReference type="GO" id="GO:0044715">
    <property type="term" value="F:8-oxo-dGDP phosphatase activity"/>
    <property type="evidence" value="ECO:0007669"/>
    <property type="project" value="TreeGrafter"/>
</dbReference>
<dbReference type="InterPro" id="IPR020476">
    <property type="entry name" value="Nudix_hydrolase"/>
</dbReference>
<dbReference type="InterPro" id="IPR022998">
    <property type="entry name" value="ThiamineP_synth_TenI"/>
</dbReference>
<dbReference type="GO" id="GO:0035539">
    <property type="term" value="F:8-oxo-7,8-dihydrodeoxyguanosine triphosphate pyrophosphatase activity"/>
    <property type="evidence" value="ECO:0007669"/>
    <property type="project" value="UniProtKB-EC"/>
</dbReference>
<evidence type="ECO:0000256" key="18">
    <source>
        <dbReference type="PIRSR" id="PIRSR603561-2"/>
    </source>
</evidence>
<keyword evidence="5 18" id="KW-0479">Metal-binding</keyword>
<evidence type="ECO:0000256" key="8">
    <source>
        <dbReference type="ARBA" id="ARBA00022842"/>
    </source>
</evidence>
<evidence type="ECO:0000313" key="20">
    <source>
        <dbReference type="EMBL" id="RDE22801.1"/>
    </source>
</evidence>
<evidence type="ECO:0000256" key="7">
    <source>
        <dbReference type="ARBA" id="ARBA00022801"/>
    </source>
</evidence>
<feature type="binding site" evidence="17">
    <location>
        <position position="120"/>
    </location>
    <ligand>
        <name>8-oxo-dGTP</name>
        <dbReference type="ChEBI" id="CHEBI:77896"/>
    </ligand>
</feature>
<feature type="binding site" evidence="17">
    <location>
        <begin position="35"/>
        <end position="38"/>
    </location>
    <ligand>
        <name>8-oxo-dGTP</name>
        <dbReference type="ChEBI" id="CHEBI:77896"/>
    </ligand>
</feature>
<dbReference type="InterPro" id="IPR003561">
    <property type="entry name" value="Mutator_MutT"/>
</dbReference>
<reference evidence="20 21" key="1">
    <citation type="submission" date="2018-07" db="EMBL/GenBank/DDBJ databases">
        <title>Motiliproteus coralliicola sp. nov., a bacterium isolated from Coral.</title>
        <authorList>
            <person name="Wang G."/>
        </authorList>
    </citation>
    <scope>NUCLEOTIDE SEQUENCE [LARGE SCALE GENOMIC DNA]</scope>
    <source>
        <strain evidence="20 21">C34</strain>
    </source>
</reference>
<dbReference type="NCBIfam" id="NF006530">
    <property type="entry name" value="PRK08999.1"/>
    <property type="match status" value="1"/>
</dbReference>
<evidence type="ECO:0000256" key="2">
    <source>
        <dbReference type="ARBA" id="ARBA00005582"/>
    </source>
</evidence>
<dbReference type="PANTHER" id="PTHR47707">
    <property type="entry name" value="8-OXO-DGTP DIPHOSPHATASE"/>
    <property type="match status" value="1"/>
</dbReference>
<evidence type="ECO:0000256" key="9">
    <source>
        <dbReference type="ARBA" id="ARBA00023204"/>
    </source>
</evidence>
<comment type="catalytic activity">
    <reaction evidence="10">
        <text>8-oxo-dGTP + H2O = 8-oxo-dGMP + diphosphate + H(+)</text>
        <dbReference type="Rhea" id="RHEA:31575"/>
        <dbReference type="ChEBI" id="CHEBI:15377"/>
        <dbReference type="ChEBI" id="CHEBI:15378"/>
        <dbReference type="ChEBI" id="CHEBI:33019"/>
        <dbReference type="ChEBI" id="CHEBI:63224"/>
        <dbReference type="ChEBI" id="CHEBI:77896"/>
        <dbReference type="EC" id="3.6.1.55"/>
    </reaction>
</comment>
<dbReference type="GO" id="GO:0006281">
    <property type="term" value="P:DNA repair"/>
    <property type="evidence" value="ECO:0007669"/>
    <property type="project" value="UniProtKB-KW"/>
</dbReference>
<comment type="catalytic activity">
    <reaction evidence="11">
        <text>8-oxo-GTP + H2O = 8-oxo-GMP + diphosphate + H(+)</text>
        <dbReference type="Rhea" id="RHEA:67616"/>
        <dbReference type="ChEBI" id="CHEBI:15377"/>
        <dbReference type="ChEBI" id="CHEBI:15378"/>
        <dbReference type="ChEBI" id="CHEBI:33019"/>
        <dbReference type="ChEBI" id="CHEBI:143553"/>
        <dbReference type="ChEBI" id="CHEBI:145694"/>
    </reaction>
</comment>
<dbReference type="EC" id="3.6.1.55" evidence="12"/>
<feature type="domain" description="Nudix hydrolase" evidence="19">
    <location>
        <begin position="4"/>
        <end position="133"/>
    </location>
</feature>
<sequence>MTKVVHVAAAAIYLDDGRLLISRRPAHLHQGGLLEFPGGKLESDETPQQALIRELEEELGIIPKQFEPLIRIPYDYPDKRVLLDVWRVTAFDGKPEGREGQQLYRLDIDGLEPAAFPAANRPIIAALQLPQLYLITPELPTEILLQRLASALDTGVGLVQLRANHLDDGAYLELADQVLPVCHRRGARLLLNRHPSMLAEVEADGVHLNSRLLEELQATGLPVLQNKWFGASCHNAQQLRLAQQLGLDYALLSPVCATETHPDAQPLGWTAFESLVAPMQIPVYGLGGLSRGHLPQVLSHGGQGVAGIGAFIHRAV</sequence>
<dbReference type="InterPro" id="IPR000086">
    <property type="entry name" value="NUDIX_hydrolase_dom"/>
</dbReference>
<dbReference type="FunFam" id="3.90.79.10:FF:000014">
    <property type="entry name" value="8-oxo-dGTP diphosphatase MutT"/>
    <property type="match status" value="1"/>
</dbReference>
<dbReference type="InterPro" id="IPR036206">
    <property type="entry name" value="ThiamineP_synth_sf"/>
</dbReference>
<dbReference type="InterPro" id="IPR047127">
    <property type="entry name" value="MutT-like"/>
</dbReference>
<dbReference type="CDD" id="cd03425">
    <property type="entry name" value="NUDIX_MutT_NudA_like"/>
    <property type="match status" value="1"/>
</dbReference>
<dbReference type="Gene3D" id="3.90.79.10">
    <property type="entry name" value="Nucleoside Triphosphate Pyrophosphohydrolase"/>
    <property type="match status" value="1"/>
</dbReference>
<keyword evidence="8 18" id="KW-0460">Magnesium</keyword>
<dbReference type="AlphaFoldDB" id="A0A369WMS4"/>
<dbReference type="GO" id="GO:0046872">
    <property type="term" value="F:metal ion binding"/>
    <property type="evidence" value="ECO:0007669"/>
    <property type="project" value="UniProtKB-KW"/>
</dbReference>
<keyword evidence="7 20" id="KW-0378">Hydrolase</keyword>
<feature type="binding site" evidence="17">
    <location>
        <position position="24"/>
    </location>
    <ligand>
        <name>8-oxo-dGTP</name>
        <dbReference type="ChEBI" id="CHEBI:77896"/>
    </ligand>
</feature>
<dbReference type="InterPro" id="IPR020084">
    <property type="entry name" value="NUDIX_hydrolase_CS"/>
</dbReference>
<dbReference type="PANTHER" id="PTHR47707:SF1">
    <property type="entry name" value="NUDIX HYDROLASE FAMILY PROTEIN"/>
    <property type="match status" value="1"/>
</dbReference>
<keyword evidence="6" id="KW-0227">DNA damage</keyword>
<dbReference type="Proteomes" id="UP000253769">
    <property type="component" value="Unassembled WGS sequence"/>
</dbReference>
<evidence type="ECO:0000256" key="13">
    <source>
        <dbReference type="ARBA" id="ARBA00040794"/>
    </source>
</evidence>
<evidence type="ECO:0000256" key="4">
    <source>
        <dbReference type="ARBA" id="ARBA00022705"/>
    </source>
</evidence>
<dbReference type="GO" id="GO:0009228">
    <property type="term" value="P:thiamine biosynthetic process"/>
    <property type="evidence" value="ECO:0007669"/>
    <property type="project" value="UniProtKB-KW"/>
</dbReference>
<keyword evidence="3" id="KW-0515">Mutator protein</keyword>
<dbReference type="Pfam" id="PF14815">
    <property type="entry name" value="NUDIX_4"/>
    <property type="match status" value="1"/>
</dbReference>
<evidence type="ECO:0000256" key="5">
    <source>
        <dbReference type="ARBA" id="ARBA00022723"/>
    </source>
</evidence>
<organism evidence="20 21">
    <name type="scientific">Motiliproteus coralliicola</name>
    <dbReference type="NCBI Taxonomy" id="2283196"/>
    <lineage>
        <taxon>Bacteria</taxon>
        <taxon>Pseudomonadati</taxon>
        <taxon>Pseudomonadota</taxon>
        <taxon>Gammaproteobacteria</taxon>
        <taxon>Oceanospirillales</taxon>
        <taxon>Oceanospirillaceae</taxon>
        <taxon>Motiliproteus</taxon>
    </lineage>
</organism>
<dbReference type="NCBIfam" id="TIGR00586">
    <property type="entry name" value="mutt"/>
    <property type="match status" value="1"/>
</dbReference>
<dbReference type="RefSeq" id="WP_114695434.1">
    <property type="nucleotide sequence ID" value="NZ_QQOH01000002.1"/>
</dbReference>
<evidence type="ECO:0000259" key="19">
    <source>
        <dbReference type="PROSITE" id="PS51462"/>
    </source>
</evidence>
<dbReference type="GO" id="GO:0006260">
    <property type="term" value="P:DNA replication"/>
    <property type="evidence" value="ECO:0007669"/>
    <property type="project" value="UniProtKB-KW"/>
</dbReference>
<dbReference type="PROSITE" id="PS51462">
    <property type="entry name" value="NUDIX"/>
    <property type="match status" value="1"/>
</dbReference>
<comment type="caution">
    <text evidence="20">The sequence shown here is derived from an EMBL/GenBank/DDBJ whole genome shotgun (WGS) entry which is preliminary data.</text>
</comment>
<comment type="cofactor">
    <cofactor evidence="1 18">
        <name>Mg(2+)</name>
        <dbReference type="ChEBI" id="CHEBI:18420"/>
    </cofactor>
</comment>
<gene>
    <name evidence="20" type="ORF">DV711_09520</name>
</gene>
<feature type="binding site" evidence="18">
    <location>
        <position position="58"/>
    </location>
    <ligand>
        <name>Mg(2+)</name>
        <dbReference type="ChEBI" id="CHEBI:18420"/>
    </ligand>
</feature>